<dbReference type="InterPro" id="IPR004027">
    <property type="entry name" value="SEC_C_motif"/>
</dbReference>
<dbReference type="Proteomes" id="UP000622648">
    <property type="component" value="Unassembled WGS sequence"/>
</dbReference>
<evidence type="ECO:0000256" key="2">
    <source>
        <dbReference type="HAMAP-Rule" id="MF_00612"/>
    </source>
</evidence>
<reference evidence="5" key="1">
    <citation type="journal article" date="2019" name="Int. J. Syst. Evol. Microbiol.">
        <title>The Global Catalogue of Microorganisms (GCM) 10K type strain sequencing project: providing services to taxonomists for standard genome sequencing and annotation.</title>
        <authorList>
            <consortium name="The Broad Institute Genomics Platform"/>
            <consortium name="The Broad Institute Genome Sequencing Center for Infectious Disease"/>
            <person name="Wu L."/>
            <person name="Ma J."/>
        </authorList>
    </citation>
    <scope>NUCLEOTIDE SEQUENCE [LARGE SCALE GENOMIC DNA]</scope>
    <source>
        <strain evidence="5">CGMCC 1.15644</strain>
    </source>
</reference>
<dbReference type="InterPro" id="IPR032710">
    <property type="entry name" value="NTF2-like_dom_sf"/>
</dbReference>
<dbReference type="PANTHER" id="PTHR33747:SF1">
    <property type="entry name" value="ADENYLATE CYCLASE-ASSOCIATED CAP C-TERMINAL DOMAIN-CONTAINING PROTEIN"/>
    <property type="match status" value="1"/>
</dbReference>
<dbReference type="SUPFAM" id="SSF54427">
    <property type="entry name" value="NTF2-like"/>
    <property type="match status" value="1"/>
</dbReference>
<dbReference type="InterPro" id="IPR048469">
    <property type="entry name" value="YchJ-like_M"/>
</dbReference>
<evidence type="ECO:0000256" key="1">
    <source>
        <dbReference type="ARBA" id="ARBA00010839"/>
    </source>
</evidence>
<feature type="domain" description="YchJ-like middle NTF2-like" evidence="3">
    <location>
        <begin position="33"/>
        <end position="126"/>
    </location>
</feature>
<comment type="caution">
    <text evidence="4">The sequence shown here is derived from an EMBL/GenBank/DDBJ whole genome shotgun (WGS) entry which is preliminary data.</text>
</comment>
<protein>
    <recommendedName>
        <fullName evidence="2">UPF0225 protein GCM10011413_06120</fullName>
    </recommendedName>
</protein>
<dbReference type="SUPFAM" id="SSF103642">
    <property type="entry name" value="Sec-C motif"/>
    <property type="match status" value="1"/>
</dbReference>
<accession>A0ABQ1SJU7</accession>
<dbReference type="Pfam" id="PF17775">
    <property type="entry name" value="YchJ_M-like"/>
    <property type="match status" value="1"/>
</dbReference>
<name>A0ABQ1SJU7_9SPHI</name>
<evidence type="ECO:0000313" key="4">
    <source>
        <dbReference type="EMBL" id="GGE42907.1"/>
    </source>
</evidence>
<dbReference type="Pfam" id="PF02810">
    <property type="entry name" value="SEC-C"/>
    <property type="match status" value="1"/>
</dbReference>
<dbReference type="Gene3D" id="3.10.450.50">
    <property type="match status" value="1"/>
</dbReference>
<organism evidence="4 5">
    <name type="scientific">Pedobacter psychrotolerans</name>
    <dbReference type="NCBI Taxonomy" id="1843235"/>
    <lineage>
        <taxon>Bacteria</taxon>
        <taxon>Pseudomonadati</taxon>
        <taxon>Bacteroidota</taxon>
        <taxon>Sphingobacteriia</taxon>
        <taxon>Sphingobacteriales</taxon>
        <taxon>Sphingobacteriaceae</taxon>
        <taxon>Pedobacter</taxon>
    </lineage>
</organism>
<keyword evidence="5" id="KW-1185">Reference proteome</keyword>
<gene>
    <name evidence="4" type="ORF">GCM10011413_06120</name>
</gene>
<evidence type="ECO:0000259" key="3">
    <source>
        <dbReference type="Pfam" id="PF17775"/>
    </source>
</evidence>
<comment type="similarity">
    <text evidence="1 2">Belongs to the UPF0225 family.</text>
</comment>
<dbReference type="HAMAP" id="MF_00612">
    <property type="entry name" value="UPF0225"/>
    <property type="match status" value="1"/>
</dbReference>
<dbReference type="PANTHER" id="PTHR33747">
    <property type="entry name" value="UPF0225 PROTEIN SCO1677"/>
    <property type="match status" value="1"/>
</dbReference>
<proteinExistence type="inferred from homology"/>
<dbReference type="InterPro" id="IPR023006">
    <property type="entry name" value="YchJ-like"/>
</dbReference>
<sequence>MKLINNMNCPCGSGLQYENCCQPYHLKLKSAPTAEALMRSRYSAFVLAEADYLFETTHVSRQKGNGKDAYLQSAKNTKWVKLEIIAADISIVEFKAFYLNKKFQTEVLHEKSNFILENGKWYYVDGVFYS</sequence>
<evidence type="ECO:0000313" key="5">
    <source>
        <dbReference type="Proteomes" id="UP000622648"/>
    </source>
</evidence>
<dbReference type="EMBL" id="BMJO01000001">
    <property type="protein sequence ID" value="GGE42907.1"/>
    <property type="molecule type" value="Genomic_DNA"/>
</dbReference>